<accession>A0A158FNH3</accession>
<evidence type="ECO:0000256" key="4">
    <source>
        <dbReference type="ARBA" id="ARBA00022519"/>
    </source>
</evidence>
<comment type="similarity">
    <text evidence="1">Belongs to the ABC transporter superfamily.</text>
</comment>
<dbReference type="Gene3D" id="3.40.50.300">
    <property type="entry name" value="P-loop containing nucleotide triphosphate hydrolases"/>
    <property type="match status" value="1"/>
</dbReference>
<dbReference type="Proteomes" id="UP000054977">
    <property type="component" value="Unassembled WGS sequence"/>
</dbReference>
<reference evidence="8" key="1">
    <citation type="submission" date="2016-01" db="EMBL/GenBank/DDBJ databases">
        <authorList>
            <person name="Peeters C."/>
        </authorList>
    </citation>
    <scope>NUCLEOTIDE SEQUENCE [LARGE SCALE GENOMIC DNA]</scope>
    <source>
        <strain evidence="8">LMG 22934</strain>
    </source>
</reference>
<dbReference type="PANTHER" id="PTHR42788:SF13">
    <property type="entry name" value="ALIPHATIC SULFONATES IMPORT ATP-BINDING PROTEIN SSUB"/>
    <property type="match status" value="1"/>
</dbReference>
<keyword evidence="2" id="KW-0813">Transport</keyword>
<dbReference type="GO" id="GO:0005524">
    <property type="term" value="F:ATP binding"/>
    <property type="evidence" value="ECO:0007669"/>
    <property type="project" value="UniProtKB-KW"/>
</dbReference>
<dbReference type="OrthoDB" id="9783039at2"/>
<organism evidence="8 9">
    <name type="scientific">Caballeronia humi</name>
    <dbReference type="NCBI Taxonomy" id="326474"/>
    <lineage>
        <taxon>Bacteria</taxon>
        <taxon>Pseudomonadati</taxon>
        <taxon>Pseudomonadota</taxon>
        <taxon>Betaproteobacteria</taxon>
        <taxon>Burkholderiales</taxon>
        <taxon>Burkholderiaceae</taxon>
        <taxon>Caballeronia</taxon>
    </lineage>
</organism>
<name>A0A158FNH3_9BURK</name>
<feature type="domain" description="ABC transporter" evidence="7">
    <location>
        <begin position="9"/>
        <end position="243"/>
    </location>
</feature>
<keyword evidence="9" id="KW-1185">Reference proteome</keyword>
<dbReference type="Pfam" id="PF00005">
    <property type="entry name" value="ABC_tran"/>
    <property type="match status" value="1"/>
</dbReference>
<keyword evidence="6" id="KW-0067">ATP-binding</keyword>
<dbReference type="InterPro" id="IPR027417">
    <property type="entry name" value="P-loop_NTPase"/>
</dbReference>
<proteinExistence type="inferred from homology"/>
<dbReference type="PROSITE" id="PS50893">
    <property type="entry name" value="ABC_TRANSPORTER_2"/>
    <property type="match status" value="1"/>
</dbReference>
<keyword evidence="5" id="KW-0547">Nucleotide-binding</keyword>
<evidence type="ECO:0000313" key="9">
    <source>
        <dbReference type="Proteomes" id="UP000054977"/>
    </source>
</evidence>
<protein>
    <submittedName>
        <fullName evidence="8">ABC transporter-like protein</fullName>
    </submittedName>
</protein>
<dbReference type="GO" id="GO:0016887">
    <property type="term" value="F:ATP hydrolysis activity"/>
    <property type="evidence" value="ECO:0007669"/>
    <property type="project" value="InterPro"/>
</dbReference>
<evidence type="ECO:0000256" key="1">
    <source>
        <dbReference type="ARBA" id="ARBA00005417"/>
    </source>
</evidence>
<dbReference type="PANTHER" id="PTHR42788">
    <property type="entry name" value="TAURINE IMPORT ATP-BINDING PROTEIN-RELATED"/>
    <property type="match status" value="1"/>
</dbReference>
<evidence type="ECO:0000256" key="3">
    <source>
        <dbReference type="ARBA" id="ARBA00022475"/>
    </source>
</evidence>
<dbReference type="InterPro" id="IPR003439">
    <property type="entry name" value="ABC_transporter-like_ATP-bd"/>
</dbReference>
<dbReference type="InterPro" id="IPR003593">
    <property type="entry name" value="AAA+_ATPase"/>
</dbReference>
<dbReference type="RefSeq" id="WP_087666178.1">
    <property type="nucleotide sequence ID" value="NZ_FCNW02000003.1"/>
</dbReference>
<comment type="caution">
    <text evidence="8">The sequence shown here is derived from an EMBL/GenBank/DDBJ whole genome shotgun (WGS) entry which is preliminary data.</text>
</comment>
<evidence type="ECO:0000256" key="2">
    <source>
        <dbReference type="ARBA" id="ARBA00022448"/>
    </source>
</evidence>
<dbReference type="SMART" id="SM00382">
    <property type="entry name" value="AAA"/>
    <property type="match status" value="1"/>
</dbReference>
<dbReference type="STRING" id="326474.AWB65_01105"/>
<dbReference type="CDD" id="cd03293">
    <property type="entry name" value="ABC_NrtD_SsuB_transporters"/>
    <property type="match status" value="1"/>
</dbReference>
<dbReference type="InterPro" id="IPR017871">
    <property type="entry name" value="ABC_transporter-like_CS"/>
</dbReference>
<sequence length="273" mass="30032">MALTSSYALALENITCTFTSRDDRNARYTAVSQTTLRIAPGEFVSVVGPTGCGKSTLLNIGAGLLQPSSGEVTVFGEPLAGINRRAGYMFQAEALMPWRSAIDNVTAGLAFRGVPKNEARERGEEWLKRVGLGGFGDRYPHQLSGGMRKRVGMAQTLILDPDIILMDEPFSALDIQTRQLMENELLDLWAAKRKAVLFITHDLDEAISMSDRVVVLSAGPGTHPIGEFTIDLPRPRDVAEIRSHPRFVELHAQIWGVLREEVLKGYQQQLTAV</sequence>
<dbReference type="EMBL" id="FCNW02000003">
    <property type="protein sequence ID" value="SAL21352.1"/>
    <property type="molecule type" value="Genomic_DNA"/>
</dbReference>
<evidence type="ECO:0000256" key="5">
    <source>
        <dbReference type="ARBA" id="ARBA00022741"/>
    </source>
</evidence>
<evidence type="ECO:0000256" key="6">
    <source>
        <dbReference type="ARBA" id="ARBA00022840"/>
    </source>
</evidence>
<evidence type="ECO:0000259" key="7">
    <source>
        <dbReference type="PROSITE" id="PS50893"/>
    </source>
</evidence>
<evidence type="ECO:0000313" key="8">
    <source>
        <dbReference type="EMBL" id="SAL21352.1"/>
    </source>
</evidence>
<keyword evidence="4" id="KW-0472">Membrane</keyword>
<dbReference type="InterPro" id="IPR050166">
    <property type="entry name" value="ABC_transporter_ATP-bind"/>
</dbReference>
<gene>
    <name evidence="8" type="ORF">AWB65_01105</name>
</gene>
<dbReference type="AlphaFoldDB" id="A0A158FNH3"/>
<dbReference type="PROSITE" id="PS00211">
    <property type="entry name" value="ABC_TRANSPORTER_1"/>
    <property type="match status" value="1"/>
</dbReference>
<keyword evidence="4" id="KW-0997">Cell inner membrane</keyword>
<dbReference type="SUPFAM" id="SSF52540">
    <property type="entry name" value="P-loop containing nucleoside triphosphate hydrolases"/>
    <property type="match status" value="1"/>
</dbReference>
<keyword evidence="3" id="KW-1003">Cell membrane</keyword>